<dbReference type="SUPFAM" id="SSF55729">
    <property type="entry name" value="Acyl-CoA N-acyltransferases (Nat)"/>
    <property type="match status" value="1"/>
</dbReference>
<dbReference type="Proteomes" id="UP000392064">
    <property type="component" value="Chromosome"/>
</dbReference>
<accession>A0A5Q2MK37</accession>
<sequence length="235" mass="24624">MNEPERRGHPLGELIAAAADGRFPEVDGGWERVRPWRPGLEAVVAFTGHAVLAVSDDVPDARLEALGADGFGGAHDPRLMTALAGPDAWIDVLDVLLVARGRGSAAHPSGLVARPDLAGHPRVLHAAAVRDDVEVWGHADPMRSAVAILARGIGGLRELSFEIEPARRKGTGAALIEDALRVVPWGELVVAAAAPGNAASLRALLRAGFTPVGSVQLFRRSGPSGPGDAYVRRQE</sequence>
<gene>
    <name evidence="1" type="ORF">GEV26_12615</name>
</gene>
<reference evidence="1 2" key="1">
    <citation type="submission" date="2019-11" db="EMBL/GenBank/DDBJ databases">
        <authorList>
            <person name="Li J."/>
        </authorList>
    </citation>
    <scope>NUCLEOTIDE SEQUENCE [LARGE SCALE GENOMIC DNA]</scope>
    <source>
        <strain evidence="1 2">MF47</strain>
    </source>
</reference>
<name>A0A5Q2MK37_9ACTN</name>
<evidence type="ECO:0000313" key="1">
    <source>
        <dbReference type="EMBL" id="QGG42139.1"/>
    </source>
</evidence>
<dbReference type="RefSeq" id="WP_153653530.1">
    <property type="nucleotide sequence ID" value="NZ_CP045737.1"/>
</dbReference>
<organism evidence="1 2">
    <name type="scientific">Aeromicrobium yanjiei</name>
    <dbReference type="NCBI Taxonomy" id="2662028"/>
    <lineage>
        <taxon>Bacteria</taxon>
        <taxon>Bacillati</taxon>
        <taxon>Actinomycetota</taxon>
        <taxon>Actinomycetes</taxon>
        <taxon>Propionibacteriales</taxon>
        <taxon>Nocardioidaceae</taxon>
        <taxon>Aeromicrobium</taxon>
    </lineage>
</organism>
<keyword evidence="2" id="KW-1185">Reference proteome</keyword>
<dbReference type="KEGG" id="aef:GEV26_12615"/>
<dbReference type="Gene3D" id="3.40.630.30">
    <property type="match status" value="1"/>
</dbReference>
<keyword evidence="1" id="KW-0808">Transferase</keyword>
<dbReference type="EMBL" id="CP045737">
    <property type="protein sequence ID" value="QGG42139.1"/>
    <property type="molecule type" value="Genomic_DNA"/>
</dbReference>
<protein>
    <submittedName>
        <fullName evidence="1">N-acetyltransferase</fullName>
    </submittedName>
</protein>
<dbReference type="InterPro" id="IPR016181">
    <property type="entry name" value="Acyl_CoA_acyltransferase"/>
</dbReference>
<evidence type="ECO:0000313" key="2">
    <source>
        <dbReference type="Proteomes" id="UP000392064"/>
    </source>
</evidence>
<proteinExistence type="predicted"/>
<dbReference type="AlphaFoldDB" id="A0A5Q2MK37"/>
<dbReference type="GO" id="GO:0016740">
    <property type="term" value="F:transferase activity"/>
    <property type="evidence" value="ECO:0007669"/>
    <property type="project" value="UniProtKB-KW"/>
</dbReference>